<dbReference type="EnsemblMetazoa" id="XM_021058872.2">
    <property type="protein sequence ID" value="XP_020914531.1"/>
    <property type="gene ID" value="LOC110252109"/>
</dbReference>
<dbReference type="RefSeq" id="XP_020914530.1">
    <property type="nucleotide sequence ID" value="XM_021058871.2"/>
</dbReference>
<feature type="region of interest" description="Disordered" evidence="1">
    <location>
        <begin position="1"/>
        <end position="28"/>
    </location>
</feature>
<dbReference type="InterPro" id="IPR038765">
    <property type="entry name" value="Papain-like_cys_pep_sf"/>
</dbReference>
<feature type="compositionally biased region" description="Polar residues" evidence="1">
    <location>
        <begin position="435"/>
        <end position="445"/>
    </location>
</feature>
<dbReference type="EnsemblMetazoa" id="XM_021058871.2">
    <property type="protein sequence ID" value="XP_020914530.1"/>
    <property type="gene ID" value="LOC110252109"/>
</dbReference>
<dbReference type="RefSeq" id="XP_020914531.1">
    <property type="nucleotide sequence ID" value="XM_021058872.2"/>
</dbReference>
<dbReference type="Gene3D" id="3.90.70.80">
    <property type="match status" value="1"/>
</dbReference>
<evidence type="ECO:0000259" key="2">
    <source>
        <dbReference type="PROSITE" id="PS50802"/>
    </source>
</evidence>
<protein>
    <recommendedName>
        <fullName evidence="2">OTU domain-containing protein</fullName>
    </recommendedName>
</protein>
<dbReference type="OMA" id="RDEDYWV"/>
<dbReference type="GO" id="GO:0016579">
    <property type="term" value="P:protein deubiquitination"/>
    <property type="evidence" value="ECO:0007669"/>
    <property type="project" value="TreeGrafter"/>
</dbReference>
<dbReference type="GeneID" id="110252109"/>
<name>A0A913Y5P1_EXADI</name>
<dbReference type="InterPro" id="IPR050704">
    <property type="entry name" value="Peptidase_C85-like"/>
</dbReference>
<feature type="domain" description="OTU" evidence="2">
    <location>
        <begin position="58"/>
        <end position="185"/>
    </location>
</feature>
<feature type="region of interest" description="Disordered" evidence="1">
    <location>
        <begin position="373"/>
        <end position="445"/>
    </location>
</feature>
<feature type="compositionally biased region" description="Basic and acidic residues" evidence="1">
    <location>
        <begin position="425"/>
        <end position="434"/>
    </location>
</feature>
<evidence type="ECO:0000256" key="1">
    <source>
        <dbReference type="SAM" id="MobiDB-lite"/>
    </source>
</evidence>
<dbReference type="PANTHER" id="PTHR12419:SF7">
    <property type="entry name" value="OTU DOMAIN-CONTAINING PROTEIN 3"/>
    <property type="match status" value="1"/>
</dbReference>
<feature type="compositionally biased region" description="Polar residues" evidence="1">
    <location>
        <begin position="231"/>
        <end position="242"/>
    </location>
</feature>
<dbReference type="PANTHER" id="PTHR12419">
    <property type="entry name" value="OTU DOMAIN CONTAINING PROTEIN"/>
    <property type="match status" value="1"/>
</dbReference>
<evidence type="ECO:0000313" key="3">
    <source>
        <dbReference type="EnsemblMetazoa" id="XP_020914531.1"/>
    </source>
</evidence>
<dbReference type="InterPro" id="IPR003323">
    <property type="entry name" value="OTU_dom"/>
</dbReference>
<dbReference type="CDD" id="cd22770">
    <property type="entry name" value="OTU_OTUD3"/>
    <property type="match status" value="1"/>
</dbReference>
<evidence type="ECO:0000313" key="4">
    <source>
        <dbReference type="Proteomes" id="UP000887567"/>
    </source>
</evidence>
<organism evidence="3 4">
    <name type="scientific">Exaiptasia diaphana</name>
    <name type="common">Tropical sea anemone</name>
    <name type="synonym">Aiptasia pulchella</name>
    <dbReference type="NCBI Taxonomy" id="2652724"/>
    <lineage>
        <taxon>Eukaryota</taxon>
        <taxon>Metazoa</taxon>
        <taxon>Cnidaria</taxon>
        <taxon>Anthozoa</taxon>
        <taxon>Hexacorallia</taxon>
        <taxon>Actiniaria</taxon>
        <taxon>Aiptasiidae</taxon>
        <taxon>Exaiptasia</taxon>
    </lineage>
</organism>
<feature type="region of interest" description="Disordered" evidence="1">
    <location>
        <begin position="181"/>
        <end position="242"/>
    </location>
</feature>
<keyword evidence="4" id="KW-1185">Reference proteome</keyword>
<accession>A0A913Y5P1</accession>
<sequence length="458" mass="51754">MAKGNSVKSKGQKKEDLERKRDERARRRVVKKEREIKEYLENDENFVSFKNQLEAIGLKIKDILGDGNCLFRALGDQLNGDHTAHAYHRRNTIQYMKEHREDFEPFMEDGISFEKHLKELSKLGTYGGNDSIVAFARNNGLDVVIHQLNNPRWVIHGSEYSKTPEIIELHLAYHNGEHYSSVRKLSDPGDGPAWQYDRKNIAQPMHNKETAAKSNNKSKKKKEAKKKDKAPQQQGATASSPAENCEGLEQIIINATGCKDLKLIAETLEENNFDVDASIGYVLQLMSVMEDQDYSHSSNTSLNSSTNVGTTEVEEHHSSLSEIDTDTVKNVENITDNNDSIVSTEPICNGDEKDTNALNEFVDNLRDNLTVVEADSEKSRNKMVKQGARPKENTKKNSSKAAPHLSNRQRKELAKQEKKKRREERRKEDEHTEDGSSFNIKDNDSSSSLIADLGAVCI</sequence>
<dbReference type="AlphaFoldDB" id="A0A913Y5P1"/>
<proteinExistence type="predicted"/>
<dbReference type="Pfam" id="PF02338">
    <property type="entry name" value="OTU"/>
    <property type="match status" value="1"/>
</dbReference>
<dbReference type="SUPFAM" id="SSF54001">
    <property type="entry name" value="Cysteine proteinases"/>
    <property type="match status" value="1"/>
</dbReference>
<dbReference type="OrthoDB" id="415023at2759"/>
<feature type="compositionally biased region" description="Basic and acidic residues" evidence="1">
    <location>
        <begin position="12"/>
        <end position="25"/>
    </location>
</feature>
<dbReference type="PROSITE" id="PS50802">
    <property type="entry name" value="OTU"/>
    <property type="match status" value="1"/>
</dbReference>
<reference evidence="3" key="1">
    <citation type="submission" date="2022-11" db="UniProtKB">
        <authorList>
            <consortium name="EnsemblMetazoa"/>
        </authorList>
    </citation>
    <scope>IDENTIFICATION</scope>
</reference>
<dbReference type="GO" id="GO:0004843">
    <property type="term" value="F:cysteine-type deubiquitinase activity"/>
    <property type="evidence" value="ECO:0007669"/>
    <property type="project" value="TreeGrafter"/>
</dbReference>
<dbReference type="Proteomes" id="UP000887567">
    <property type="component" value="Unplaced"/>
</dbReference>
<feature type="compositionally biased region" description="Basic and acidic residues" evidence="1">
    <location>
        <begin position="196"/>
        <end position="211"/>
    </location>
</feature>
<dbReference type="KEGG" id="epa:110252109"/>